<dbReference type="AlphaFoldDB" id="A0A1Y4IAL9"/>
<accession>A0A1Y4IAL9</accession>
<reference evidence="3 4" key="1">
    <citation type="submission" date="2017-05" db="EMBL/GenBank/DDBJ databases">
        <title>Lactobacillus johnsonii from commercial turkeys.</title>
        <authorList>
            <person name="Johnson T.J."/>
            <person name="Youmans B."/>
        </authorList>
    </citation>
    <scope>NUCLEOTIDE SEQUENCE [LARGE SCALE GENOMIC DNA]</scope>
    <source>
        <strain evidence="2 3">UMNLJ114</strain>
        <strain evidence="1 4">UMNLJ54</strain>
    </source>
</reference>
<evidence type="ECO:0000313" key="3">
    <source>
        <dbReference type="Proteomes" id="UP000216008"/>
    </source>
</evidence>
<name>A0A1Y4IAL9_LACJH</name>
<evidence type="ECO:0000313" key="4">
    <source>
        <dbReference type="Proteomes" id="UP000216448"/>
    </source>
</evidence>
<dbReference type="RefSeq" id="WP_012846535.1">
    <property type="nucleotide sequence ID" value="NZ_CP021703.1"/>
</dbReference>
<sequence>MKFFGIGLGLGSLAGLGISLLPNPQTGHKVKEDVRLFLDGTKNDVSSLVTSTKQATQAANELMNNLPQTEQTVKDIQNNLTDFQSSIKPEVDQMKENVSNLTKEAKDTADGIKNEL</sequence>
<dbReference type="EMBL" id="NIBD01000009">
    <property type="protein sequence ID" value="PAB56573.1"/>
    <property type="molecule type" value="Genomic_DNA"/>
</dbReference>
<gene>
    <name evidence="1" type="ORF">A3P64_02890</name>
    <name evidence="2" type="ORF">A3Q24_01555</name>
</gene>
<organism evidence="2 3">
    <name type="scientific">Lactobacillus johnsonii</name>
    <dbReference type="NCBI Taxonomy" id="33959"/>
    <lineage>
        <taxon>Bacteria</taxon>
        <taxon>Bacillati</taxon>
        <taxon>Bacillota</taxon>
        <taxon>Bacilli</taxon>
        <taxon>Lactobacillales</taxon>
        <taxon>Lactobacillaceae</taxon>
        <taxon>Lactobacillus</taxon>
    </lineage>
</organism>
<protein>
    <recommendedName>
        <fullName evidence="5">YtxH domain-containing protein</fullName>
    </recommendedName>
</protein>
<dbReference type="EMBL" id="NIBB01000012">
    <property type="protein sequence ID" value="PAB53128.1"/>
    <property type="molecule type" value="Genomic_DNA"/>
</dbReference>
<comment type="caution">
    <text evidence="2">The sequence shown here is derived from an EMBL/GenBank/DDBJ whole genome shotgun (WGS) entry which is preliminary data.</text>
</comment>
<evidence type="ECO:0000313" key="2">
    <source>
        <dbReference type="EMBL" id="PAB56573.1"/>
    </source>
</evidence>
<evidence type="ECO:0008006" key="5">
    <source>
        <dbReference type="Google" id="ProtNLM"/>
    </source>
</evidence>
<dbReference type="Proteomes" id="UP000216008">
    <property type="component" value="Unassembled WGS sequence"/>
</dbReference>
<dbReference type="Proteomes" id="UP000216448">
    <property type="component" value="Unassembled WGS sequence"/>
</dbReference>
<proteinExistence type="predicted"/>
<evidence type="ECO:0000313" key="1">
    <source>
        <dbReference type="EMBL" id="PAB53128.1"/>
    </source>
</evidence>